<evidence type="ECO:0000256" key="1">
    <source>
        <dbReference type="SAM" id="MobiDB-lite"/>
    </source>
</evidence>
<protein>
    <submittedName>
        <fullName evidence="2 3">Uncharacterized protein</fullName>
    </submittedName>
</protein>
<reference evidence="3" key="3">
    <citation type="submission" date="2020-12" db="UniProtKB">
        <authorList>
            <consortium name="EnsemblPlants"/>
        </authorList>
    </citation>
    <scope>IDENTIFICATION</scope>
</reference>
<keyword evidence="4" id="KW-1185">Reference proteome</keyword>
<name>A0A2K1KEU7_PHYPA</name>
<organism evidence="2">
    <name type="scientific">Physcomitrium patens</name>
    <name type="common">Spreading-leaved earth moss</name>
    <name type="synonym">Physcomitrella patens</name>
    <dbReference type="NCBI Taxonomy" id="3218"/>
    <lineage>
        <taxon>Eukaryota</taxon>
        <taxon>Viridiplantae</taxon>
        <taxon>Streptophyta</taxon>
        <taxon>Embryophyta</taxon>
        <taxon>Bryophyta</taxon>
        <taxon>Bryophytina</taxon>
        <taxon>Bryopsida</taxon>
        <taxon>Funariidae</taxon>
        <taxon>Funariales</taxon>
        <taxon>Funariaceae</taxon>
        <taxon>Physcomitrium</taxon>
    </lineage>
</organism>
<dbReference type="Gramene" id="Pp3c6_8339V3.1">
    <property type="protein sequence ID" value="PAC:32977027.CDS.1"/>
    <property type="gene ID" value="Pp3c6_8339"/>
</dbReference>
<evidence type="ECO:0000313" key="3">
    <source>
        <dbReference type="EnsemblPlants" id="PAC:32977027.CDS.1"/>
    </source>
</evidence>
<evidence type="ECO:0000313" key="4">
    <source>
        <dbReference type="Proteomes" id="UP000006727"/>
    </source>
</evidence>
<proteinExistence type="predicted"/>
<feature type="region of interest" description="Disordered" evidence="1">
    <location>
        <begin position="99"/>
        <end position="125"/>
    </location>
</feature>
<dbReference type="EnsemblPlants" id="Pp3c6_8339V3.1">
    <property type="protein sequence ID" value="PAC:32977027.CDS.1"/>
    <property type="gene ID" value="Pp3c6_8339"/>
</dbReference>
<dbReference type="AlphaFoldDB" id="A0A2K1KEU7"/>
<dbReference type="InParanoid" id="A0A2K1KEU7"/>
<reference evidence="2 4" key="1">
    <citation type="journal article" date="2008" name="Science">
        <title>The Physcomitrella genome reveals evolutionary insights into the conquest of land by plants.</title>
        <authorList>
            <person name="Rensing S."/>
            <person name="Lang D."/>
            <person name="Zimmer A."/>
            <person name="Terry A."/>
            <person name="Salamov A."/>
            <person name="Shapiro H."/>
            <person name="Nishiyama T."/>
            <person name="Perroud P.-F."/>
            <person name="Lindquist E."/>
            <person name="Kamisugi Y."/>
            <person name="Tanahashi T."/>
            <person name="Sakakibara K."/>
            <person name="Fujita T."/>
            <person name="Oishi K."/>
            <person name="Shin-I T."/>
            <person name="Kuroki Y."/>
            <person name="Toyoda A."/>
            <person name="Suzuki Y."/>
            <person name="Hashimoto A."/>
            <person name="Yamaguchi K."/>
            <person name="Sugano A."/>
            <person name="Kohara Y."/>
            <person name="Fujiyama A."/>
            <person name="Anterola A."/>
            <person name="Aoki S."/>
            <person name="Ashton N."/>
            <person name="Barbazuk W.B."/>
            <person name="Barker E."/>
            <person name="Bennetzen J."/>
            <person name="Bezanilla M."/>
            <person name="Blankenship R."/>
            <person name="Cho S.H."/>
            <person name="Dutcher S."/>
            <person name="Estelle M."/>
            <person name="Fawcett J.A."/>
            <person name="Gundlach H."/>
            <person name="Hanada K."/>
            <person name="Heyl A."/>
            <person name="Hicks K.A."/>
            <person name="Hugh J."/>
            <person name="Lohr M."/>
            <person name="Mayer K."/>
            <person name="Melkozernov A."/>
            <person name="Murata T."/>
            <person name="Nelson D."/>
            <person name="Pils B."/>
            <person name="Prigge M."/>
            <person name="Reiss B."/>
            <person name="Renner T."/>
            <person name="Rombauts S."/>
            <person name="Rushton P."/>
            <person name="Sanderfoot A."/>
            <person name="Schween G."/>
            <person name="Shiu S.-H."/>
            <person name="Stueber K."/>
            <person name="Theodoulou F.L."/>
            <person name="Tu H."/>
            <person name="Van de Peer Y."/>
            <person name="Verrier P.J."/>
            <person name="Waters E."/>
            <person name="Wood A."/>
            <person name="Yang L."/>
            <person name="Cove D."/>
            <person name="Cuming A."/>
            <person name="Hasebe M."/>
            <person name="Lucas S."/>
            <person name="Mishler D.B."/>
            <person name="Reski R."/>
            <person name="Grigoriev I."/>
            <person name="Quatrano R.S."/>
            <person name="Boore J.L."/>
        </authorList>
    </citation>
    <scope>NUCLEOTIDE SEQUENCE [LARGE SCALE GENOMIC DNA]</scope>
    <source>
        <strain evidence="3 4">cv. Gransden 2004</strain>
    </source>
</reference>
<feature type="compositionally biased region" description="Pro residues" evidence="1">
    <location>
        <begin position="53"/>
        <end position="72"/>
    </location>
</feature>
<evidence type="ECO:0000313" key="2">
    <source>
        <dbReference type="EMBL" id="PNR52298.1"/>
    </source>
</evidence>
<accession>A0A2K1KEU7</accession>
<sequence length="125" mass="13644">MAQGLCRMQARYGALRQQRIRSVFFSQGRCLTATEALDILRSHNPRMFQAPGKPSPATTPPPSRPTDLPPGAPERSAAPLLLPRPPRPSAVVRWKHVTVPGESEGARRLAAMESPRCPKTSNPNS</sequence>
<reference evidence="2 4" key="2">
    <citation type="journal article" date="2018" name="Plant J.">
        <title>The Physcomitrella patens chromosome-scale assembly reveals moss genome structure and evolution.</title>
        <authorList>
            <person name="Lang D."/>
            <person name="Ullrich K.K."/>
            <person name="Murat F."/>
            <person name="Fuchs J."/>
            <person name="Jenkins J."/>
            <person name="Haas F.B."/>
            <person name="Piednoel M."/>
            <person name="Gundlach H."/>
            <person name="Van Bel M."/>
            <person name="Meyberg R."/>
            <person name="Vives C."/>
            <person name="Morata J."/>
            <person name="Symeonidi A."/>
            <person name="Hiss M."/>
            <person name="Muchero W."/>
            <person name="Kamisugi Y."/>
            <person name="Saleh O."/>
            <person name="Blanc G."/>
            <person name="Decker E.L."/>
            <person name="van Gessel N."/>
            <person name="Grimwood J."/>
            <person name="Hayes R.D."/>
            <person name="Graham S.W."/>
            <person name="Gunter L.E."/>
            <person name="McDaniel S.F."/>
            <person name="Hoernstein S.N.W."/>
            <person name="Larsson A."/>
            <person name="Li F.W."/>
            <person name="Perroud P.F."/>
            <person name="Phillips J."/>
            <person name="Ranjan P."/>
            <person name="Rokshar D.S."/>
            <person name="Rothfels C.J."/>
            <person name="Schneider L."/>
            <person name="Shu S."/>
            <person name="Stevenson D.W."/>
            <person name="Thummler F."/>
            <person name="Tillich M."/>
            <person name="Villarreal Aguilar J.C."/>
            <person name="Widiez T."/>
            <person name="Wong G.K."/>
            <person name="Wymore A."/>
            <person name="Zhang Y."/>
            <person name="Zimmer A.D."/>
            <person name="Quatrano R.S."/>
            <person name="Mayer K.F.X."/>
            <person name="Goodstein D."/>
            <person name="Casacuberta J.M."/>
            <person name="Vandepoele K."/>
            <person name="Reski R."/>
            <person name="Cuming A.C."/>
            <person name="Tuskan G.A."/>
            <person name="Maumus F."/>
            <person name="Salse J."/>
            <person name="Schmutz J."/>
            <person name="Rensing S.A."/>
        </authorList>
    </citation>
    <scope>NUCLEOTIDE SEQUENCE [LARGE SCALE GENOMIC DNA]</scope>
    <source>
        <strain evidence="3 4">cv. Gransden 2004</strain>
    </source>
</reference>
<feature type="region of interest" description="Disordered" evidence="1">
    <location>
        <begin position="43"/>
        <end position="87"/>
    </location>
</feature>
<dbReference type="Proteomes" id="UP000006727">
    <property type="component" value="Chromosome 6"/>
</dbReference>
<dbReference type="EMBL" id="ABEU02000006">
    <property type="protein sequence ID" value="PNR52298.1"/>
    <property type="molecule type" value="Genomic_DNA"/>
</dbReference>
<gene>
    <name evidence="2" type="ORF">PHYPA_008672</name>
</gene>